<keyword evidence="3" id="KW-1185">Reference proteome</keyword>
<proteinExistence type="predicted"/>
<sequence length="289" mass="31291">MDVETALRRLGGVASAREIGAATRRRDLRAALDRGAVLKLARGRYALPQARGQLRIAGEVSGVLSHLSAAQHWGWAVKDVPDRAWVTVRRSRALSPEVRVRVHAVYADLEASEVVAGVTSKRRTVLDCARRLPFDEALAVADSALRSGDVTRADLVSGAALLRGRGAPGARRVAGEASAEAANPFESVLRAIILDHGALSVRPQVAVVARGQTFHPDLVDEGRRVVIEADSWSFHSDHRTHGRDCVRDTALTVCGWIVLRFSWEQVMRSPAYVRAVLDDLVAALAAAER</sequence>
<dbReference type="Proteomes" id="UP000198649">
    <property type="component" value="Unassembled WGS sequence"/>
</dbReference>
<dbReference type="OrthoDB" id="4310518at2"/>
<dbReference type="EMBL" id="FOQG01000001">
    <property type="protein sequence ID" value="SFH62830.1"/>
    <property type="molecule type" value="Genomic_DNA"/>
</dbReference>
<gene>
    <name evidence="2" type="ORF">SAMN05216561_101191</name>
</gene>
<dbReference type="AlphaFoldDB" id="A0A1I3BKY2"/>
<reference evidence="2 3" key="1">
    <citation type="submission" date="2016-10" db="EMBL/GenBank/DDBJ databases">
        <authorList>
            <person name="de Groot N.N."/>
        </authorList>
    </citation>
    <scope>NUCLEOTIDE SEQUENCE [LARGE SCALE GENOMIC DNA]</scope>
    <source>
        <strain evidence="2 3">CGMCC 1.11156</strain>
    </source>
</reference>
<dbReference type="SUPFAM" id="SSF52980">
    <property type="entry name" value="Restriction endonuclease-like"/>
    <property type="match status" value="1"/>
</dbReference>
<dbReference type="Pfam" id="PF04480">
    <property type="entry name" value="DUF559"/>
    <property type="match status" value="1"/>
</dbReference>
<feature type="domain" description="DUF559" evidence="1">
    <location>
        <begin position="217"/>
        <end position="273"/>
    </location>
</feature>
<dbReference type="InterPro" id="IPR011335">
    <property type="entry name" value="Restrct_endonuc-II-like"/>
</dbReference>
<dbReference type="RefSeq" id="WP_091109656.1">
    <property type="nucleotide sequence ID" value="NZ_BKAF01000001.1"/>
</dbReference>
<evidence type="ECO:0000313" key="3">
    <source>
        <dbReference type="Proteomes" id="UP000198649"/>
    </source>
</evidence>
<name>A0A1I3BKY2_9ACTN</name>
<evidence type="ECO:0000259" key="1">
    <source>
        <dbReference type="Pfam" id="PF04480"/>
    </source>
</evidence>
<dbReference type="STRING" id="1005945.SAMN05216561_101191"/>
<dbReference type="Gene3D" id="3.40.960.10">
    <property type="entry name" value="VSR Endonuclease"/>
    <property type="match status" value="1"/>
</dbReference>
<accession>A0A1I3BKY2</accession>
<protein>
    <recommendedName>
        <fullName evidence="1">DUF559 domain-containing protein</fullName>
    </recommendedName>
</protein>
<organism evidence="2 3">
    <name type="scientific">Nocardioides psychrotolerans</name>
    <dbReference type="NCBI Taxonomy" id="1005945"/>
    <lineage>
        <taxon>Bacteria</taxon>
        <taxon>Bacillati</taxon>
        <taxon>Actinomycetota</taxon>
        <taxon>Actinomycetes</taxon>
        <taxon>Propionibacteriales</taxon>
        <taxon>Nocardioidaceae</taxon>
        <taxon>Nocardioides</taxon>
    </lineage>
</organism>
<dbReference type="InterPro" id="IPR007569">
    <property type="entry name" value="DUF559"/>
</dbReference>
<evidence type="ECO:0000313" key="2">
    <source>
        <dbReference type="EMBL" id="SFH62830.1"/>
    </source>
</evidence>